<dbReference type="Gene3D" id="3.40.250.10">
    <property type="entry name" value="Rhodanese-like domain"/>
    <property type="match status" value="1"/>
</dbReference>
<dbReference type="InParanoid" id="A0A067QMK8"/>
<dbReference type="STRING" id="933084.A0A067QMK8"/>
<sequence>MLSPIIRIAATRCTRPTARIVLAQRLVSPAPSFMVQQAVRTKVDDATKKLLEIRDELQKDWTAPILTYEQVKAKSNAPSPDAYIVDVREPDEVVQGSIPSSVNLPLSVIANSLHLDPVIFKEKHGFEKPKKDQELVFYCRSGKRSASASDVAKRNGYTNIFNYEGSWLDWVAKDGKPTSS</sequence>
<evidence type="ECO:0000313" key="2">
    <source>
        <dbReference type="EMBL" id="KDQ63866.1"/>
    </source>
</evidence>
<protein>
    <recommendedName>
        <fullName evidence="1">Rhodanese domain-containing protein</fullName>
    </recommendedName>
</protein>
<dbReference type="GO" id="GO:0004792">
    <property type="term" value="F:thiosulfate-cyanide sulfurtransferase activity"/>
    <property type="evidence" value="ECO:0007669"/>
    <property type="project" value="TreeGrafter"/>
</dbReference>
<dbReference type="OrthoDB" id="566238at2759"/>
<reference evidence="3" key="1">
    <citation type="journal article" date="2014" name="Proc. Natl. Acad. Sci. U.S.A.">
        <title>Extensive sampling of basidiomycete genomes demonstrates inadequacy of the white-rot/brown-rot paradigm for wood decay fungi.</title>
        <authorList>
            <person name="Riley R."/>
            <person name="Salamov A.A."/>
            <person name="Brown D.W."/>
            <person name="Nagy L.G."/>
            <person name="Floudas D."/>
            <person name="Held B.W."/>
            <person name="Levasseur A."/>
            <person name="Lombard V."/>
            <person name="Morin E."/>
            <person name="Otillar R."/>
            <person name="Lindquist E.A."/>
            <person name="Sun H."/>
            <person name="LaButti K.M."/>
            <person name="Schmutz J."/>
            <person name="Jabbour D."/>
            <person name="Luo H."/>
            <person name="Baker S.E."/>
            <person name="Pisabarro A.G."/>
            <person name="Walton J.D."/>
            <person name="Blanchette R.A."/>
            <person name="Henrissat B."/>
            <person name="Martin F."/>
            <person name="Cullen D."/>
            <person name="Hibbett D.S."/>
            <person name="Grigoriev I.V."/>
        </authorList>
    </citation>
    <scope>NUCLEOTIDE SEQUENCE [LARGE SCALE GENOMIC DNA]</scope>
    <source>
        <strain evidence="3">MUCL 33604</strain>
    </source>
</reference>
<proteinExistence type="predicted"/>
<dbReference type="GO" id="GO:0005739">
    <property type="term" value="C:mitochondrion"/>
    <property type="evidence" value="ECO:0007669"/>
    <property type="project" value="TreeGrafter"/>
</dbReference>
<dbReference type="AlphaFoldDB" id="A0A067QMK8"/>
<dbReference type="Pfam" id="PF00581">
    <property type="entry name" value="Rhodanese"/>
    <property type="match status" value="1"/>
</dbReference>
<organism evidence="2 3">
    <name type="scientific">Jaapia argillacea MUCL 33604</name>
    <dbReference type="NCBI Taxonomy" id="933084"/>
    <lineage>
        <taxon>Eukaryota</taxon>
        <taxon>Fungi</taxon>
        <taxon>Dikarya</taxon>
        <taxon>Basidiomycota</taxon>
        <taxon>Agaricomycotina</taxon>
        <taxon>Agaricomycetes</taxon>
        <taxon>Agaricomycetidae</taxon>
        <taxon>Jaapiales</taxon>
        <taxon>Jaapiaceae</taxon>
        <taxon>Jaapia</taxon>
    </lineage>
</organism>
<dbReference type="SMART" id="SM00450">
    <property type="entry name" value="RHOD"/>
    <property type="match status" value="1"/>
</dbReference>
<dbReference type="FunCoup" id="A0A067QMK8">
    <property type="interactions" value="379"/>
</dbReference>
<dbReference type="EMBL" id="KL197710">
    <property type="protein sequence ID" value="KDQ63866.1"/>
    <property type="molecule type" value="Genomic_DNA"/>
</dbReference>
<gene>
    <name evidence="2" type="ORF">JAAARDRAFT_29918</name>
</gene>
<dbReference type="CDD" id="cd01519">
    <property type="entry name" value="RHOD_HSP67B2"/>
    <property type="match status" value="1"/>
</dbReference>
<dbReference type="InterPro" id="IPR036873">
    <property type="entry name" value="Rhodanese-like_dom_sf"/>
</dbReference>
<accession>A0A067QMK8</accession>
<dbReference type="SUPFAM" id="SSF52821">
    <property type="entry name" value="Rhodanese/Cell cycle control phosphatase"/>
    <property type="match status" value="1"/>
</dbReference>
<dbReference type="PANTHER" id="PTHR44086:SF10">
    <property type="entry name" value="THIOSULFATE SULFURTRANSFERASE_RHODANESE-LIKE DOMAIN-CONTAINING PROTEIN 3"/>
    <property type="match status" value="1"/>
</dbReference>
<evidence type="ECO:0000259" key="1">
    <source>
        <dbReference type="PROSITE" id="PS50206"/>
    </source>
</evidence>
<evidence type="ECO:0000313" key="3">
    <source>
        <dbReference type="Proteomes" id="UP000027265"/>
    </source>
</evidence>
<feature type="domain" description="Rhodanese" evidence="1">
    <location>
        <begin position="78"/>
        <end position="179"/>
    </location>
</feature>
<dbReference type="HOGENOM" id="CLU_089574_0_0_1"/>
<dbReference type="Proteomes" id="UP000027265">
    <property type="component" value="Unassembled WGS sequence"/>
</dbReference>
<keyword evidence="3" id="KW-1185">Reference proteome</keyword>
<dbReference type="InterPro" id="IPR001763">
    <property type="entry name" value="Rhodanese-like_dom"/>
</dbReference>
<dbReference type="PROSITE" id="PS50206">
    <property type="entry name" value="RHODANESE_3"/>
    <property type="match status" value="1"/>
</dbReference>
<dbReference type="PANTHER" id="PTHR44086">
    <property type="entry name" value="THIOSULFATE SULFURTRANSFERASE RDL2, MITOCHONDRIAL-RELATED"/>
    <property type="match status" value="1"/>
</dbReference>
<name>A0A067QMK8_9AGAM</name>